<keyword evidence="6" id="KW-0130">Cell adhesion</keyword>
<dbReference type="PANTHER" id="PTHR13771:SF9">
    <property type="entry name" value="INTERCELLULAR ADHESION MOLECULE 5"/>
    <property type="match status" value="1"/>
</dbReference>
<protein>
    <submittedName>
        <fullName evidence="17">Vascular cell adhesion protein 1-like</fullName>
    </submittedName>
</protein>
<evidence type="ECO:0000256" key="5">
    <source>
        <dbReference type="ARBA" id="ARBA00022737"/>
    </source>
</evidence>
<evidence type="ECO:0000313" key="16">
    <source>
        <dbReference type="Proteomes" id="UP000808372"/>
    </source>
</evidence>
<dbReference type="InterPro" id="IPR003987">
    <property type="entry name" value="ICAM_VCAM_N"/>
</dbReference>
<dbReference type="GO" id="GO:0098609">
    <property type="term" value="P:cell-cell adhesion"/>
    <property type="evidence" value="ECO:0007669"/>
    <property type="project" value="InterPro"/>
</dbReference>
<evidence type="ECO:0000256" key="12">
    <source>
        <dbReference type="SAM" id="MobiDB-lite"/>
    </source>
</evidence>
<proteinExistence type="inferred from homology"/>
<dbReference type="Proteomes" id="UP000808372">
    <property type="component" value="Chromosome 41"/>
</dbReference>
<dbReference type="InterPro" id="IPR007110">
    <property type="entry name" value="Ig-like_dom"/>
</dbReference>
<dbReference type="InterPro" id="IPR013768">
    <property type="entry name" value="ICAM_N"/>
</dbReference>
<dbReference type="SUPFAM" id="SSF48726">
    <property type="entry name" value="Immunoglobulin"/>
    <property type="match status" value="6"/>
</dbReference>
<feature type="signal peptide" evidence="14">
    <location>
        <begin position="1"/>
        <end position="27"/>
    </location>
</feature>
<evidence type="ECO:0000256" key="7">
    <source>
        <dbReference type="ARBA" id="ARBA00022989"/>
    </source>
</evidence>
<evidence type="ECO:0000256" key="8">
    <source>
        <dbReference type="ARBA" id="ARBA00023136"/>
    </source>
</evidence>
<gene>
    <name evidence="17" type="primary">LOC120034552</name>
</gene>
<evidence type="ECO:0000256" key="4">
    <source>
        <dbReference type="ARBA" id="ARBA00022729"/>
    </source>
</evidence>
<dbReference type="RefSeq" id="XP_038837080.1">
    <property type="nucleotide sequence ID" value="XM_038981152.1"/>
</dbReference>
<dbReference type="InterPro" id="IPR047012">
    <property type="entry name" value="ICAM_VCAM"/>
</dbReference>
<keyword evidence="8 13" id="KW-0472">Membrane</keyword>
<dbReference type="KEGG" id="snh:120034552"/>
<evidence type="ECO:0000256" key="13">
    <source>
        <dbReference type="SAM" id="Phobius"/>
    </source>
</evidence>
<keyword evidence="16" id="KW-1185">Reference proteome</keyword>
<dbReference type="Gene3D" id="2.60.40.10">
    <property type="entry name" value="Immunoglobulins"/>
    <property type="match status" value="6"/>
</dbReference>
<dbReference type="GO" id="GO:0016020">
    <property type="term" value="C:membrane"/>
    <property type="evidence" value="ECO:0007669"/>
    <property type="project" value="UniProtKB-SubCell"/>
</dbReference>
<evidence type="ECO:0000313" key="17">
    <source>
        <dbReference type="RefSeq" id="XP_038837080.1"/>
    </source>
</evidence>
<dbReference type="InterPro" id="IPR036179">
    <property type="entry name" value="Ig-like_dom_sf"/>
</dbReference>
<organism evidence="16 17">
    <name type="scientific">Salvelinus namaycush</name>
    <name type="common">Lake trout</name>
    <name type="synonym">Salmo namaycush</name>
    <dbReference type="NCBI Taxonomy" id="8040"/>
    <lineage>
        <taxon>Eukaryota</taxon>
        <taxon>Metazoa</taxon>
        <taxon>Chordata</taxon>
        <taxon>Craniata</taxon>
        <taxon>Vertebrata</taxon>
        <taxon>Euteleostomi</taxon>
        <taxon>Actinopterygii</taxon>
        <taxon>Neopterygii</taxon>
        <taxon>Teleostei</taxon>
        <taxon>Protacanthopterygii</taxon>
        <taxon>Salmoniformes</taxon>
        <taxon>Salmonidae</taxon>
        <taxon>Salmoninae</taxon>
        <taxon>Salvelinus</taxon>
    </lineage>
</organism>
<dbReference type="PRINTS" id="PR01472">
    <property type="entry name" value="ICAMVCAM1"/>
</dbReference>
<feature type="domain" description="Ig-like" evidence="15">
    <location>
        <begin position="539"/>
        <end position="617"/>
    </location>
</feature>
<evidence type="ECO:0000256" key="11">
    <source>
        <dbReference type="ARBA" id="ARBA00023319"/>
    </source>
</evidence>
<feature type="region of interest" description="Disordered" evidence="12">
    <location>
        <begin position="246"/>
        <end position="267"/>
    </location>
</feature>
<keyword evidence="9" id="KW-1015">Disulfide bond</keyword>
<dbReference type="SMART" id="SM00408">
    <property type="entry name" value="IGc2"/>
    <property type="match status" value="4"/>
</dbReference>
<keyword evidence="4 14" id="KW-0732">Signal</keyword>
<dbReference type="Pfam" id="PF07679">
    <property type="entry name" value="I-set"/>
    <property type="match status" value="2"/>
</dbReference>
<evidence type="ECO:0000256" key="10">
    <source>
        <dbReference type="ARBA" id="ARBA00023180"/>
    </source>
</evidence>
<comment type="subcellular location">
    <subcellularLocation>
        <location evidence="1">Membrane</location>
        <topology evidence="1">Single-pass type I membrane protein</topology>
    </subcellularLocation>
</comment>
<keyword evidence="11" id="KW-0393">Immunoglobulin domain</keyword>
<evidence type="ECO:0000256" key="14">
    <source>
        <dbReference type="SAM" id="SignalP"/>
    </source>
</evidence>
<evidence type="ECO:0000256" key="1">
    <source>
        <dbReference type="ARBA" id="ARBA00004479"/>
    </source>
</evidence>
<evidence type="ECO:0000256" key="6">
    <source>
        <dbReference type="ARBA" id="ARBA00022889"/>
    </source>
</evidence>
<feature type="transmembrane region" description="Helical" evidence="13">
    <location>
        <begin position="620"/>
        <end position="646"/>
    </location>
</feature>
<dbReference type="CDD" id="cd00096">
    <property type="entry name" value="Ig"/>
    <property type="match status" value="1"/>
</dbReference>
<reference evidence="17" key="1">
    <citation type="submission" date="2025-08" db="UniProtKB">
        <authorList>
            <consortium name="RefSeq"/>
        </authorList>
    </citation>
    <scope>IDENTIFICATION</scope>
    <source>
        <tissue evidence="17">White muscle</tissue>
    </source>
</reference>
<dbReference type="InterPro" id="IPR003599">
    <property type="entry name" value="Ig_sub"/>
</dbReference>
<dbReference type="PROSITE" id="PS50835">
    <property type="entry name" value="IG_LIKE"/>
    <property type="match status" value="4"/>
</dbReference>
<name>A0A8U0U2N5_SALNM</name>
<comment type="similarity">
    <text evidence="2">Belongs to the immunoglobulin superfamily. ICAM family.</text>
</comment>
<feature type="chain" id="PRO_5035806193" evidence="14">
    <location>
        <begin position="28"/>
        <end position="692"/>
    </location>
</feature>
<dbReference type="OrthoDB" id="5843397at2759"/>
<dbReference type="GO" id="GO:0005178">
    <property type="term" value="F:integrin binding"/>
    <property type="evidence" value="ECO:0007669"/>
    <property type="project" value="InterPro"/>
</dbReference>
<evidence type="ECO:0000256" key="2">
    <source>
        <dbReference type="ARBA" id="ARBA00005925"/>
    </source>
</evidence>
<dbReference type="Pfam" id="PF03921">
    <property type="entry name" value="ICAM_N"/>
    <property type="match status" value="1"/>
</dbReference>
<keyword evidence="10" id="KW-0325">Glycoprotein</keyword>
<evidence type="ECO:0000256" key="9">
    <source>
        <dbReference type="ARBA" id="ARBA00023157"/>
    </source>
</evidence>
<dbReference type="PANTHER" id="PTHR13771">
    <property type="entry name" value="INTERCELLULAR ADHESION MOLECULE"/>
    <property type="match status" value="1"/>
</dbReference>
<keyword evidence="5" id="KW-0677">Repeat</keyword>
<dbReference type="GeneID" id="120034552"/>
<feature type="domain" description="Ig-like" evidence="15">
    <location>
        <begin position="429"/>
        <end position="527"/>
    </location>
</feature>
<dbReference type="InterPro" id="IPR013783">
    <property type="entry name" value="Ig-like_fold"/>
</dbReference>
<evidence type="ECO:0000259" key="15">
    <source>
        <dbReference type="PROSITE" id="PS50835"/>
    </source>
</evidence>
<dbReference type="SMART" id="SM00409">
    <property type="entry name" value="IG"/>
    <property type="match status" value="4"/>
</dbReference>
<dbReference type="InterPro" id="IPR003598">
    <property type="entry name" value="Ig_sub2"/>
</dbReference>
<accession>A0A8U0U2N5</accession>
<keyword evidence="3 13" id="KW-0812">Transmembrane</keyword>
<evidence type="ECO:0000256" key="3">
    <source>
        <dbReference type="ARBA" id="ARBA00022692"/>
    </source>
</evidence>
<dbReference type="InterPro" id="IPR013098">
    <property type="entry name" value="Ig_I-set"/>
</dbReference>
<sequence>MCEIIFSRIFLGFPVLLLWMAGGPTHAACPIELNPPRLVVRYGDSVSVNCSTSSTDHEGMGWEATFGGTSFEEVNFVIWTVEYLTDWTIQPKCYITTKDEVQCLETFPVILYKTPDRVSIPPLSHSGPMVEGTEYQLQCDIQNIAPQQNLVVKWYKGNELLDNVTYSNVSKTPVDVSPTLMISPSRDDDGAQYRCRAELDLGPEGPQPHPTVTSEPLNITVHYAPEFLPGNDTVEVSAGSDVSLDCSAEGNPPPELRWTNNTAEGNANETTVGHLRTLYISRVTANATYNCTVTNRLGSITKQIHVLVDVPPQQHPTMFSTAPSTPGTMTTLPATAKPKVVTFPLELNPPRVVVRYGDSVSVNCSTSSTDHEGMGWEATFGGTSFEQDVNVVTWIVDNLTDWTIEPKCYITSLSDQPSKVLPVILYKTPDSVFISVLRHSGPMVEGTEYQLQCDIQNIAPLQNLVVKWYKGNELLDNVTYSNVSKTPVDVSATLMISPSRDDDGAQYRCRAELDLGPEGPQPHPTVTSEPLNITVHYMPCINASRLPVRIPVFRGYPEELVCEAEGYPQPRIQWLYDPSKPVSQAGGNLTVFEAGFYNCTATNDVGTSFIVVEVVLNEDYLPLIAGFVAFMVVVISVIFVFIYSIYYKNNKMGRYSLKKAKLSSMPNGNVAQNGGRDTPFPMTKLSQPNIYF</sequence>
<dbReference type="Pfam" id="PF13927">
    <property type="entry name" value="Ig_3"/>
    <property type="match status" value="1"/>
</dbReference>
<dbReference type="AlphaFoldDB" id="A0A8U0U2N5"/>
<keyword evidence="7 13" id="KW-1133">Transmembrane helix</keyword>
<feature type="domain" description="Ig-like" evidence="15">
    <location>
        <begin position="115"/>
        <end position="213"/>
    </location>
</feature>
<feature type="domain" description="Ig-like" evidence="15">
    <location>
        <begin position="225"/>
        <end position="307"/>
    </location>
</feature>